<feature type="region of interest" description="Disordered" evidence="5">
    <location>
        <begin position="336"/>
        <end position="444"/>
    </location>
</feature>
<feature type="compositionally biased region" description="Polar residues" evidence="5">
    <location>
        <begin position="350"/>
        <end position="363"/>
    </location>
</feature>
<evidence type="ECO:0008006" key="9">
    <source>
        <dbReference type="Google" id="ProtNLM"/>
    </source>
</evidence>
<dbReference type="AlphaFoldDB" id="A0A166CMY7"/>
<accession>A0A166CMY7</accession>
<feature type="region of interest" description="Disordered" evidence="5">
    <location>
        <begin position="1"/>
        <end position="187"/>
    </location>
</feature>
<evidence type="ECO:0000256" key="1">
    <source>
        <dbReference type="ARBA" id="ARBA00004167"/>
    </source>
</evidence>
<keyword evidence="4 6" id="KW-0472">Membrane</keyword>
<evidence type="ECO:0000256" key="6">
    <source>
        <dbReference type="SAM" id="Phobius"/>
    </source>
</evidence>
<keyword evidence="2 6" id="KW-0812">Transmembrane</keyword>
<dbReference type="Proteomes" id="UP000076798">
    <property type="component" value="Unassembled WGS sequence"/>
</dbReference>
<proteinExistence type="predicted"/>
<reference evidence="7 8" key="1">
    <citation type="journal article" date="2016" name="Mol. Biol. Evol.">
        <title>Comparative Genomics of Early-Diverging Mushroom-Forming Fungi Provides Insights into the Origins of Lignocellulose Decay Capabilities.</title>
        <authorList>
            <person name="Nagy L.G."/>
            <person name="Riley R."/>
            <person name="Tritt A."/>
            <person name="Adam C."/>
            <person name="Daum C."/>
            <person name="Floudas D."/>
            <person name="Sun H."/>
            <person name="Yadav J.S."/>
            <person name="Pangilinan J."/>
            <person name="Larsson K.H."/>
            <person name="Matsuura K."/>
            <person name="Barry K."/>
            <person name="Labutti K."/>
            <person name="Kuo R."/>
            <person name="Ohm R.A."/>
            <person name="Bhattacharya S.S."/>
            <person name="Shirouzu T."/>
            <person name="Yoshinaga Y."/>
            <person name="Martin F.M."/>
            <person name="Grigoriev I.V."/>
            <person name="Hibbett D.S."/>
        </authorList>
    </citation>
    <scope>NUCLEOTIDE SEQUENCE [LARGE SCALE GENOMIC DNA]</scope>
    <source>
        <strain evidence="7 8">HHB10207 ss-3</strain>
    </source>
</reference>
<evidence type="ECO:0000256" key="5">
    <source>
        <dbReference type="SAM" id="MobiDB-lite"/>
    </source>
</evidence>
<evidence type="ECO:0000256" key="4">
    <source>
        <dbReference type="ARBA" id="ARBA00023136"/>
    </source>
</evidence>
<keyword evidence="3 6" id="KW-1133">Transmembrane helix</keyword>
<dbReference type="STRING" id="1314776.A0A166CMY7"/>
<evidence type="ECO:0000313" key="7">
    <source>
        <dbReference type="EMBL" id="KZT37634.1"/>
    </source>
</evidence>
<dbReference type="EMBL" id="KV428079">
    <property type="protein sequence ID" value="KZT37634.1"/>
    <property type="molecule type" value="Genomic_DNA"/>
</dbReference>
<evidence type="ECO:0000313" key="8">
    <source>
        <dbReference type="Proteomes" id="UP000076798"/>
    </source>
</evidence>
<feature type="compositionally biased region" description="Low complexity" evidence="5">
    <location>
        <begin position="113"/>
        <end position="187"/>
    </location>
</feature>
<feature type="compositionally biased region" description="Low complexity" evidence="5">
    <location>
        <begin position="376"/>
        <end position="399"/>
    </location>
</feature>
<dbReference type="PANTHER" id="PTHR15549:SF26">
    <property type="entry name" value="AXIAL BUDDING PATTERN PROTEIN 2-RELATED"/>
    <property type="match status" value="1"/>
</dbReference>
<dbReference type="GO" id="GO:0071944">
    <property type="term" value="C:cell periphery"/>
    <property type="evidence" value="ECO:0007669"/>
    <property type="project" value="UniProtKB-ARBA"/>
</dbReference>
<protein>
    <recommendedName>
        <fullName evidence="9">REJ domain-containing protein</fullName>
    </recommendedName>
</protein>
<dbReference type="PANTHER" id="PTHR15549">
    <property type="entry name" value="PAIRED IMMUNOGLOBULIN-LIKE TYPE 2 RECEPTOR"/>
    <property type="match status" value="1"/>
</dbReference>
<evidence type="ECO:0000256" key="2">
    <source>
        <dbReference type="ARBA" id="ARBA00022692"/>
    </source>
</evidence>
<keyword evidence="8" id="KW-1185">Reference proteome</keyword>
<dbReference type="InterPro" id="IPR051694">
    <property type="entry name" value="Immunoregulatory_rcpt-like"/>
</dbReference>
<evidence type="ECO:0000256" key="3">
    <source>
        <dbReference type="ARBA" id="ARBA00022989"/>
    </source>
</evidence>
<name>A0A166CMY7_9AGAM</name>
<gene>
    <name evidence="7" type="ORF">SISSUDRAFT_829694</name>
</gene>
<feature type="compositionally biased region" description="Low complexity" evidence="5">
    <location>
        <begin position="16"/>
        <end position="104"/>
    </location>
</feature>
<feature type="region of interest" description="Disordered" evidence="5">
    <location>
        <begin position="228"/>
        <end position="257"/>
    </location>
</feature>
<organism evidence="7 8">
    <name type="scientific">Sistotremastrum suecicum HHB10207 ss-3</name>
    <dbReference type="NCBI Taxonomy" id="1314776"/>
    <lineage>
        <taxon>Eukaryota</taxon>
        <taxon>Fungi</taxon>
        <taxon>Dikarya</taxon>
        <taxon>Basidiomycota</taxon>
        <taxon>Agaricomycotina</taxon>
        <taxon>Agaricomycetes</taxon>
        <taxon>Sistotremastrales</taxon>
        <taxon>Sistotremastraceae</taxon>
        <taxon>Sistotremastrum</taxon>
    </lineage>
</organism>
<comment type="subcellular location">
    <subcellularLocation>
        <location evidence="1">Membrane</location>
        <topology evidence="1">Single-pass membrane protein</topology>
    </subcellularLocation>
</comment>
<feature type="transmembrane region" description="Helical" evidence="6">
    <location>
        <begin position="198"/>
        <end position="220"/>
    </location>
</feature>
<sequence length="444" mass="45791">MSGAVFASRVKRQNGSIPTLPDPLSSLSSIVGSALGGSTPSLSLPTGSTTSASQKNTLTTSSASSSSSSTPSSTQATTSSSPTNTVATAQTTSRTTASSTDSLTNVTRPTENTTSTSSSSVAPSATTSASSSSITTPPTSQSSTLPNSALQSSSSSSSDPTSTTTLIQTDTSSSATSSATPSLSAASSNSSSFFQNKALVGGVFAAVGILLLVILVALIFMRKRRRSDDIEFPPDPFKPDADMASRSPALPERFSGRDYDDLRYDPGPSPPAHFEEVPLSLRTGYRPGPPAEPPMMAQTQWGNASMQPPQPPPAVPYYPQDFEAGLLRVDPYAQNAMQPQPSNVAPPESPSDTGHSQHSTTVGSEAHLMRNASLPGSESAATGSSGASSLGRGTSSSYSRQLDPYIPPLPARPTLPDTFGSEQTLGIGDEDDYSRPRQLKIANV</sequence>
<dbReference type="GO" id="GO:0016020">
    <property type="term" value="C:membrane"/>
    <property type="evidence" value="ECO:0007669"/>
    <property type="project" value="UniProtKB-SubCell"/>
</dbReference>